<protein>
    <submittedName>
        <fullName evidence="7">Precorrin-6Y C5,15-methyltransferase (Decarboxylating)</fullName>
        <ecNumber evidence="7">2.1.1.132</ecNumber>
    </submittedName>
</protein>
<evidence type="ECO:0000256" key="1">
    <source>
        <dbReference type="ARBA" id="ARBA00004953"/>
    </source>
</evidence>
<dbReference type="Gene3D" id="3.30.950.10">
    <property type="entry name" value="Methyltransferase, Cobalt-precorrin-4 Transmethylase, Domain 2"/>
    <property type="match status" value="1"/>
</dbReference>
<proteinExistence type="predicted"/>
<dbReference type="InterPro" id="IPR014776">
    <property type="entry name" value="4pyrrole_Mease_sub2"/>
</dbReference>
<accession>A0B5G7</accession>
<gene>
    <name evidence="7" type="ordered locus">Mthe_0141</name>
</gene>
<dbReference type="InterPro" id="IPR035996">
    <property type="entry name" value="4pyrrol_Methylase_sf"/>
</dbReference>
<keyword evidence="8" id="KW-1185">Reference proteome</keyword>
<name>A0B5G7_METTP</name>
<keyword evidence="3 7" id="KW-0489">Methyltransferase</keyword>
<dbReference type="Proteomes" id="UP000000674">
    <property type="component" value="Chromosome"/>
</dbReference>
<dbReference type="GO" id="GO:0009236">
    <property type="term" value="P:cobalamin biosynthetic process"/>
    <property type="evidence" value="ECO:0007669"/>
    <property type="project" value="UniProtKB-UniPathway"/>
</dbReference>
<dbReference type="UniPathway" id="UPA00148"/>
<evidence type="ECO:0000256" key="2">
    <source>
        <dbReference type="ARBA" id="ARBA00022573"/>
    </source>
</evidence>
<dbReference type="STRING" id="349307.Mthe_0141"/>
<dbReference type="AlphaFoldDB" id="A0B5G7"/>
<sequence>MITLEAIEAIRAAKLIYGSERAVALAADHIPPGCDVRVIRDYRSLRSLPDDAVVLSTGDPMLSGLGYLGGDVIPGISSMQVACARLGLSLLRVVPITFHGRKMDPEAVAFELEHGRCVFLLADDSTDLDELCRYLENRGIQRDVVVLRDLGYPEERINVGTTRDPPEARGLFSVVIGELR</sequence>
<dbReference type="InterPro" id="IPR014777">
    <property type="entry name" value="4pyrrole_Mease_sub1"/>
</dbReference>
<dbReference type="HOGENOM" id="CLU_089162_3_0_2"/>
<feature type="domain" description="Tetrapyrrole methylase" evidence="6">
    <location>
        <begin position="2"/>
        <end position="164"/>
    </location>
</feature>
<dbReference type="GO" id="GO:0032259">
    <property type="term" value="P:methylation"/>
    <property type="evidence" value="ECO:0007669"/>
    <property type="project" value="UniProtKB-KW"/>
</dbReference>
<evidence type="ECO:0000313" key="7">
    <source>
        <dbReference type="EMBL" id="ABK13941.1"/>
    </source>
</evidence>
<dbReference type="EC" id="2.1.1.132" evidence="7"/>
<dbReference type="NCBIfam" id="NF004461">
    <property type="entry name" value="PRK05787.2-4"/>
    <property type="match status" value="1"/>
</dbReference>
<dbReference type="Gene3D" id="3.40.1010.10">
    <property type="entry name" value="Cobalt-precorrin-4 Transmethylase, Domain 1"/>
    <property type="match status" value="1"/>
</dbReference>
<dbReference type="NCBIfam" id="TIGR02467">
    <property type="entry name" value="CbiE"/>
    <property type="match status" value="1"/>
</dbReference>
<dbReference type="PANTHER" id="PTHR43182:SF1">
    <property type="entry name" value="COBALT-PRECORRIN-7 C(5)-METHYLTRANSFERASE"/>
    <property type="match status" value="1"/>
</dbReference>
<dbReference type="InterPro" id="IPR050714">
    <property type="entry name" value="Cobalamin_biosynth_MTase"/>
</dbReference>
<dbReference type="KEGG" id="mtp:Mthe_0141"/>
<dbReference type="GO" id="GO:0046025">
    <property type="term" value="F:precorrin-6Y C5,15-methyltransferase (decarboxylating) activity"/>
    <property type="evidence" value="ECO:0007669"/>
    <property type="project" value="UniProtKB-EC"/>
</dbReference>
<dbReference type="CDD" id="cd11644">
    <property type="entry name" value="Precorrin-6Y-MT"/>
    <property type="match status" value="1"/>
</dbReference>
<dbReference type="InterPro" id="IPR012818">
    <property type="entry name" value="CbiE"/>
</dbReference>
<evidence type="ECO:0000256" key="5">
    <source>
        <dbReference type="ARBA" id="ARBA00022691"/>
    </source>
</evidence>
<comment type="pathway">
    <text evidence="1">Cofactor biosynthesis; adenosylcobalamin biosynthesis.</text>
</comment>
<dbReference type="InterPro" id="IPR000878">
    <property type="entry name" value="4pyrrol_Mease"/>
</dbReference>
<keyword evidence="4 7" id="KW-0808">Transferase</keyword>
<dbReference type="SUPFAM" id="SSF53790">
    <property type="entry name" value="Tetrapyrrole methylase"/>
    <property type="match status" value="1"/>
</dbReference>
<dbReference type="EMBL" id="CP000477">
    <property type="protein sequence ID" value="ABK13941.1"/>
    <property type="molecule type" value="Genomic_DNA"/>
</dbReference>
<keyword evidence="2" id="KW-0169">Cobalamin biosynthesis</keyword>
<evidence type="ECO:0000256" key="3">
    <source>
        <dbReference type="ARBA" id="ARBA00022603"/>
    </source>
</evidence>
<evidence type="ECO:0000313" key="8">
    <source>
        <dbReference type="Proteomes" id="UP000000674"/>
    </source>
</evidence>
<evidence type="ECO:0000259" key="6">
    <source>
        <dbReference type="Pfam" id="PF00590"/>
    </source>
</evidence>
<dbReference type="Pfam" id="PF00590">
    <property type="entry name" value="TP_methylase"/>
    <property type="match status" value="1"/>
</dbReference>
<dbReference type="PANTHER" id="PTHR43182">
    <property type="entry name" value="COBALT-PRECORRIN-6B C(15)-METHYLTRANSFERASE (DECARBOXYLATING)"/>
    <property type="match status" value="1"/>
</dbReference>
<keyword evidence="5" id="KW-0949">S-adenosyl-L-methionine</keyword>
<dbReference type="GO" id="GO:0008276">
    <property type="term" value="F:protein methyltransferase activity"/>
    <property type="evidence" value="ECO:0007669"/>
    <property type="project" value="InterPro"/>
</dbReference>
<evidence type="ECO:0000256" key="4">
    <source>
        <dbReference type="ARBA" id="ARBA00022679"/>
    </source>
</evidence>
<organism evidence="7 8">
    <name type="scientific">Methanothrix thermoacetophila (strain DSM 6194 / JCM 14653 / NBRC 101360 / PT)</name>
    <name type="common">Methanosaeta thermophila</name>
    <dbReference type="NCBI Taxonomy" id="349307"/>
    <lineage>
        <taxon>Archaea</taxon>
        <taxon>Methanobacteriati</taxon>
        <taxon>Methanobacteriota</taxon>
        <taxon>Stenosarchaea group</taxon>
        <taxon>Methanomicrobia</taxon>
        <taxon>Methanotrichales</taxon>
        <taxon>Methanotrichaceae</taxon>
        <taxon>Methanothrix</taxon>
    </lineage>
</organism>
<reference evidence="7 8" key="1">
    <citation type="submission" date="2006-10" db="EMBL/GenBank/DDBJ databases">
        <title>Complete sequence of Methanosaeta thermophila PT.</title>
        <authorList>
            <consortium name="US DOE Joint Genome Institute"/>
            <person name="Copeland A."/>
            <person name="Lucas S."/>
            <person name="Lapidus A."/>
            <person name="Barry K."/>
            <person name="Detter J.C."/>
            <person name="Glavina del Rio T."/>
            <person name="Hammon N."/>
            <person name="Israni S."/>
            <person name="Pitluck S."/>
            <person name="Chain P."/>
            <person name="Malfatti S."/>
            <person name="Shin M."/>
            <person name="Vergez L."/>
            <person name="Schmutz J."/>
            <person name="Larimer F."/>
            <person name="Land M."/>
            <person name="Hauser L."/>
            <person name="Kyrpides N."/>
            <person name="Kim E."/>
            <person name="Smith K.S."/>
            <person name="Ingram-Smith C."/>
            <person name="Richardson P."/>
        </authorList>
    </citation>
    <scope>NUCLEOTIDE SEQUENCE [LARGE SCALE GENOMIC DNA]</scope>
    <source>
        <strain evidence="8">DSM 6194 / JCM 14653 / NBRC 101360 / PT</strain>
    </source>
</reference>